<accession>A0AAN4Z1U7</accession>
<evidence type="ECO:0000313" key="4">
    <source>
        <dbReference type="Proteomes" id="UP001328107"/>
    </source>
</evidence>
<reference evidence="3" key="2">
    <citation type="submission" date="2023-06" db="EMBL/GenBank/DDBJ databases">
        <title>Genome assembly of Pristionchus species.</title>
        <authorList>
            <person name="Yoshida K."/>
            <person name="Sommer R.J."/>
        </authorList>
    </citation>
    <scope>NUCLEOTIDE SEQUENCE</scope>
    <source>
        <strain evidence="3">RS5460</strain>
    </source>
</reference>
<evidence type="ECO:0000313" key="3">
    <source>
        <dbReference type="EMBL" id="GMR32977.1"/>
    </source>
</evidence>
<proteinExistence type="predicted"/>
<organism evidence="3 4">
    <name type="scientific">Pristionchus mayeri</name>
    <dbReference type="NCBI Taxonomy" id="1317129"/>
    <lineage>
        <taxon>Eukaryota</taxon>
        <taxon>Metazoa</taxon>
        <taxon>Ecdysozoa</taxon>
        <taxon>Nematoda</taxon>
        <taxon>Chromadorea</taxon>
        <taxon>Rhabditida</taxon>
        <taxon>Rhabditina</taxon>
        <taxon>Diplogasteromorpha</taxon>
        <taxon>Diplogasteroidea</taxon>
        <taxon>Neodiplogasteridae</taxon>
        <taxon>Pristionchus</taxon>
    </lineage>
</organism>
<sequence length="90" mass="9916">VTFMSSLSADNSHEYHLLRIGTCPSQFSQIETCLQSGLESTLDRMSHRSSSGSKVGSHEDSVSREDVPFFRSSLLCSEGHRSSQSSSQLF</sequence>
<comment type="caution">
    <text evidence="3">The sequence shown here is derived from an EMBL/GenBank/DDBJ whole genome shotgun (WGS) entry which is preliminary data.</text>
</comment>
<evidence type="ECO:0000313" key="2">
    <source>
        <dbReference type="EMBL" id="GMR32970.1"/>
    </source>
</evidence>
<dbReference type="Proteomes" id="UP001328107">
    <property type="component" value="Unassembled WGS sequence"/>
</dbReference>
<feature type="region of interest" description="Disordered" evidence="1">
    <location>
        <begin position="44"/>
        <end position="64"/>
    </location>
</feature>
<dbReference type="EMBL" id="BTRK01000001">
    <property type="protein sequence ID" value="GMR32977.1"/>
    <property type="molecule type" value="Genomic_DNA"/>
</dbReference>
<dbReference type="EMBL" id="BTRK01000001">
    <property type="protein sequence ID" value="GMR32970.1"/>
    <property type="molecule type" value="Genomic_DNA"/>
</dbReference>
<evidence type="ECO:0000256" key="1">
    <source>
        <dbReference type="SAM" id="MobiDB-lite"/>
    </source>
</evidence>
<reference evidence="4" key="1">
    <citation type="submission" date="2022-10" db="EMBL/GenBank/DDBJ databases">
        <title>Genome assembly of Pristionchus species.</title>
        <authorList>
            <person name="Yoshida K."/>
            <person name="Sommer R.J."/>
        </authorList>
    </citation>
    <scope>NUCLEOTIDE SEQUENCE [LARGE SCALE GENOMIC DNA]</scope>
    <source>
        <strain evidence="4">RS5460</strain>
    </source>
</reference>
<feature type="non-terminal residue" evidence="3">
    <location>
        <position position="90"/>
    </location>
</feature>
<gene>
    <name evidence="2" type="ORF">PMAYCL1PPCAC_03165</name>
    <name evidence="3" type="ORF">PMAYCL1PPCAC_03172</name>
</gene>
<protein>
    <submittedName>
        <fullName evidence="3">Uncharacterized protein</fullName>
    </submittedName>
</protein>
<name>A0AAN4Z1U7_9BILA</name>
<dbReference type="AlphaFoldDB" id="A0AAN4Z1U7"/>
<keyword evidence="4" id="KW-1185">Reference proteome</keyword>
<feature type="non-terminal residue" evidence="3">
    <location>
        <position position="1"/>
    </location>
</feature>